<evidence type="ECO:0000256" key="3">
    <source>
        <dbReference type="ARBA" id="ARBA00022737"/>
    </source>
</evidence>
<dbReference type="PANTHER" id="PTHR24113">
    <property type="entry name" value="RAN GTPASE-ACTIVATING PROTEIN 1"/>
    <property type="match status" value="1"/>
</dbReference>
<keyword evidence="6" id="KW-1185">Reference proteome</keyword>
<feature type="region of interest" description="Disordered" evidence="4">
    <location>
        <begin position="461"/>
        <end position="495"/>
    </location>
</feature>
<dbReference type="OrthoDB" id="184583at2759"/>
<dbReference type="AlphaFoldDB" id="A0A642V0U2"/>
<dbReference type="GO" id="GO:0005829">
    <property type="term" value="C:cytosol"/>
    <property type="evidence" value="ECO:0007669"/>
    <property type="project" value="TreeGrafter"/>
</dbReference>
<keyword evidence="1" id="KW-0343">GTPase activation</keyword>
<dbReference type="EMBL" id="SWFT01000008">
    <property type="protein sequence ID" value="KAA8908385.1"/>
    <property type="molecule type" value="Genomic_DNA"/>
</dbReference>
<dbReference type="VEuPathDB" id="FungiDB:DIURU_000174"/>
<dbReference type="OMA" id="NGSMEAW"/>
<dbReference type="InterPro" id="IPR027038">
    <property type="entry name" value="RanGap"/>
</dbReference>
<sequence>MTTYSPGKQLKLDTKEHIQPYCDELEKLTNVTKIDFSGNTLGVEASEALAAALAKHKHTVTEIDFSDIYTGRLNTEIPKSLDHLLPALLEFDNLTTINLSDNAFGLQSFDPIERWLSQAVTLEHLILANNGMGPFVGARIGTSLFRLAEQKKAKGKPSLKTFICGRNRLENGSTNHLAVGLRNHADLKEVRLYQNGIRPAGVAKLIRGMSARLRNLEVLDLQDNTITASGADAIAEALADKWTSLTELNLNDALLKPAGSLAVVKALPKSLVTLKLQYNELREDALKELLRKVQDGELPKLTTVELNGNQFEEDHADSESLREALEARDGELDELDELEEIDSDDDDDDDDETDADRLEEDMDLDTLEADLGGKLEEQDQAVDDIAAELEKTHIEDVPEMEPGEILGTIVTQHDKVDKTGVIADNHSVGEVATIDTDHADSSHHTPKVVGHDSFHLGHLWKNSTNDETHETKKQDKSTEYSEANEYPPSIGFGGNSLHRYLVKGEA</sequence>
<dbReference type="Pfam" id="PF13516">
    <property type="entry name" value="LRR_6"/>
    <property type="match status" value="1"/>
</dbReference>
<evidence type="ECO:0000313" key="6">
    <source>
        <dbReference type="Proteomes" id="UP000449547"/>
    </source>
</evidence>
<name>A0A642V0U2_DIURU</name>
<protein>
    <recommendedName>
        <fullName evidence="7">Ran GTPase-activating protein 1</fullName>
    </recommendedName>
</protein>
<feature type="compositionally biased region" description="Basic and acidic residues" evidence="4">
    <location>
        <begin position="464"/>
        <end position="479"/>
    </location>
</feature>
<dbReference type="SUPFAM" id="SSF52047">
    <property type="entry name" value="RNI-like"/>
    <property type="match status" value="1"/>
</dbReference>
<dbReference type="PANTHER" id="PTHR24113:SF12">
    <property type="entry name" value="RAN GTPASE-ACTIVATING PROTEIN 1"/>
    <property type="match status" value="1"/>
</dbReference>
<dbReference type="SMART" id="SM00368">
    <property type="entry name" value="LRR_RI"/>
    <property type="match status" value="6"/>
</dbReference>
<evidence type="ECO:0000256" key="4">
    <source>
        <dbReference type="SAM" id="MobiDB-lite"/>
    </source>
</evidence>
<keyword evidence="3" id="KW-0677">Repeat</keyword>
<evidence type="ECO:0000256" key="1">
    <source>
        <dbReference type="ARBA" id="ARBA00022468"/>
    </source>
</evidence>
<dbReference type="InterPro" id="IPR001611">
    <property type="entry name" value="Leu-rich_rpt"/>
</dbReference>
<dbReference type="GeneID" id="54778827"/>
<feature type="region of interest" description="Disordered" evidence="4">
    <location>
        <begin position="330"/>
        <end position="363"/>
    </location>
</feature>
<dbReference type="InterPro" id="IPR032675">
    <property type="entry name" value="LRR_dom_sf"/>
</dbReference>
<proteinExistence type="predicted"/>
<comment type="caution">
    <text evidence="5">The sequence shown here is derived from an EMBL/GenBank/DDBJ whole genome shotgun (WGS) entry which is preliminary data.</text>
</comment>
<dbReference type="Proteomes" id="UP000449547">
    <property type="component" value="Unassembled WGS sequence"/>
</dbReference>
<gene>
    <name evidence="5" type="ORF">DIURU_000174</name>
</gene>
<accession>A0A642V0U2</accession>
<feature type="compositionally biased region" description="Acidic residues" evidence="4">
    <location>
        <begin position="331"/>
        <end position="363"/>
    </location>
</feature>
<dbReference type="CDD" id="cd00116">
    <property type="entry name" value="LRR_RI"/>
    <property type="match status" value="1"/>
</dbReference>
<dbReference type="Gene3D" id="3.80.10.10">
    <property type="entry name" value="Ribonuclease Inhibitor"/>
    <property type="match status" value="1"/>
</dbReference>
<organism evidence="5 6">
    <name type="scientific">Diutina rugosa</name>
    <name type="common">Yeast</name>
    <name type="synonym">Candida rugosa</name>
    <dbReference type="NCBI Taxonomy" id="5481"/>
    <lineage>
        <taxon>Eukaryota</taxon>
        <taxon>Fungi</taxon>
        <taxon>Dikarya</taxon>
        <taxon>Ascomycota</taxon>
        <taxon>Saccharomycotina</taxon>
        <taxon>Pichiomycetes</taxon>
        <taxon>Debaryomycetaceae</taxon>
        <taxon>Diutina</taxon>
    </lineage>
</organism>
<dbReference type="GO" id="GO:0048471">
    <property type="term" value="C:perinuclear region of cytoplasm"/>
    <property type="evidence" value="ECO:0007669"/>
    <property type="project" value="TreeGrafter"/>
</dbReference>
<dbReference type="RefSeq" id="XP_034014985.1">
    <property type="nucleotide sequence ID" value="XM_034154316.1"/>
</dbReference>
<evidence type="ECO:0000313" key="5">
    <source>
        <dbReference type="EMBL" id="KAA8908385.1"/>
    </source>
</evidence>
<evidence type="ECO:0000256" key="2">
    <source>
        <dbReference type="ARBA" id="ARBA00022614"/>
    </source>
</evidence>
<dbReference type="GO" id="GO:0006913">
    <property type="term" value="P:nucleocytoplasmic transport"/>
    <property type="evidence" value="ECO:0007669"/>
    <property type="project" value="TreeGrafter"/>
</dbReference>
<keyword evidence="2" id="KW-0433">Leucine-rich repeat</keyword>
<evidence type="ECO:0008006" key="7">
    <source>
        <dbReference type="Google" id="ProtNLM"/>
    </source>
</evidence>
<dbReference type="GO" id="GO:0005096">
    <property type="term" value="F:GTPase activator activity"/>
    <property type="evidence" value="ECO:0007669"/>
    <property type="project" value="UniProtKB-KW"/>
</dbReference>
<reference evidence="5 6" key="1">
    <citation type="submission" date="2019-07" db="EMBL/GenBank/DDBJ databases">
        <title>Genome assembly of two rare yeast pathogens: Diutina rugosa and Trichomonascus ciferrii.</title>
        <authorList>
            <person name="Mixao V."/>
            <person name="Saus E."/>
            <person name="Hansen A."/>
            <person name="Lass-Flor C."/>
            <person name="Gabaldon T."/>
        </authorList>
    </citation>
    <scope>NUCLEOTIDE SEQUENCE [LARGE SCALE GENOMIC DNA]</scope>
    <source>
        <strain evidence="5 6">CBS 613</strain>
    </source>
</reference>
<dbReference type="GO" id="GO:0031267">
    <property type="term" value="F:small GTPase binding"/>
    <property type="evidence" value="ECO:0007669"/>
    <property type="project" value="TreeGrafter"/>
</dbReference>
<dbReference type="GO" id="GO:0005634">
    <property type="term" value="C:nucleus"/>
    <property type="evidence" value="ECO:0007669"/>
    <property type="project" value="TreeGrafter"/>
</dbReference>